<reference evidence="2" key="1">
    <citation type="submission" date="2018-02" db="EMBL/GenBank/DDBJ databases">
        <title>Rhizophora mucronata_Transcriptome.</title>
        <authorList>
            <person name="Meera S.P."/>
            <person name="Sreeshan A."/>
            <person name="Augustine A."/>
        </authorList>
    </citation>
    <scope>NUCLEOTIDE SEQUENCE</scope>
    <source>
        <tissue evidence="2">Leaf</tissue>
    </source>
</reference>
<sequence>MQENISSQKQEADYQRNLSNTDENQNMLTLSCRKHSIVIYISHIDQNES</sequence>
<evidence type="ECO:0000313" key="2">
    <source>
        <dbReference type="EMBL" id="MBW80536.1"/>
    </source>
</evidence>
<feature type="region of interest" description="Disordered" evidence="1">
    <location>
        <begin position="1"/>
        <end position="22"/>
    </location>
</feature>
<dbReference type="AlphaFoldDB" id="A0A2P2IH36"/>
<organism evidence="2">
    <name type="scientific">Rhizophora mucronata</name>
    <name type="common">Asiatic mangrove</name>
    <dbReference type="NCBI Taxonomy" id="61149"/>
    <lineage>
        <taxon>Eukaryota</taxon>
        <taxon>Viridiplantae</taxon>
        <taxon>Streptophyta</taxon>
        <taxon>Embryophyta</taxon>
        <taxon>Tracheophyta</taxon>
        <taxon>Spermatophyta</taxon>
        <taxon>Magnoliopsida</taxon>
        <taxon>eudicotyledons</taxon>
        <taxon>Gunneridae</taxon>
        <taxon>Pentapetalae</taxon>
        <taxon>rosids</taxon>
        <taxon>fabids</taxon>
        <taxon>Malpighiales</taxon>
        <taxon>Rhizophoraceae</taxon>
        <taxon>Rhizophora</taxon>
    </lineage>
</organism>
<protein>
    <submittedName>
        <fullName evidence="2">Uncharacterized protein</fullName>
    </submittedName>
</protein>
<evidence type="ECO:0000256" key="1">
    <source>
        <dbReference type="SAM" id="MobiDB-lite"/>
    </source>
</evidence>
<proteinExistence type="predicted"/>
<name>A0A2P2IH36_RHIMU</name>
<dbReference type="EMBL" id="GGEC01000053">
    <property type="protein sequence ID" value="MBW80536.1"/>
    <property type="molecule type" value="Transcribed_RNA"/>
</dbReference>
<accession>A0A2P2IH36</accession>